<comment type="caution">
    <text evidence="8">The sequence shown here is derived from an EMBL/GenBank/DDBJ whole genome shotgun (WGS) entry which is preliminary data.</text>
</comment>
<feature type="region of interest" description="Disordered" evidence="6">
    <location>
        <begin position="274"/>
        <end position="301"/>
    </location>
</feature>
<keyword evidence="9" id="KW-1185">Reference proteome</keyword>
<comment type="subcellular location">
    <subcellularLocation>
        <location evidence="1">Endoplasmic reticulum membrane</location>
        <topology evidence="1">Multi-pass membrane protein</topology>
    </subcellularLocation>
</comment>
<evidence type="ECO:0000256" key="4">
    <source>
        <dbReference type="ARBA" id="ARBA00022989"/>
    </source>
</evidence>
<keyword evidence="4 7" id="KW-1133">Transmembrane helix</keyword>
<dbReference type="GO" id="GO:0070072">
    <property type="term" value="P:vacuolar proton-transporting V-type ATPase complex assembly"/>
    <property type="evidence" value="ECO:0007669"/>
    <property type="project" value="InterPro"/>
</dbReference>
<protein>
    <submittedName>
        <fullName evidence="8">Uncharacterized protein</fullName>
    </submittedName>
</protein>
<dbReference type="Pfam" id="PF11712">
    <property type="entry name" value="Vma12"/>
    <property type="match status" value="1"/>
</dbReference>
<evidence type="ECO:0000256" key="1">
    <source>
        <dbReference type="ARBA" id="ARBA00004477"/>
    </source>
</evidence>
<feature type="compositionally biased region" description="Basic and acidic residues" evidence="6">
    <location>
        <begin position="284"/>
        <end position="301"/>
    </location>
</feature>
<feature type="compositionally biased region" description="Basic and acidic residues" evidence="6">
    <location>
        <begin position="8"/>
        <end position="29"/>
    </location>
</feature>
<dbReference type="PANTHER" id="PTHR31394">
    <property type="entry name" value="TRANSMEMBRANE PROTEIN 199"/>
    <property type="match status" value="1"/>
</dbReference>
<keyword evidence="2 7" id="KW-0812">Transmembrane</keyword>
<evidence type="ECO:0000256" key="2">
    <source>
        <dbReference type="ARBA" id="ARBA00022692"/>
    </source>
</evidence>
<feature type="transmembrane region" description="Helical" evidence="7">
    <location>
        <begin position="217"/>
        <end position="238"/>
    </location>
</feature>
<dbReference type="EMBL" id="PDLN01000010">
    <property type="protein sequence ID" value="RDW73703.1"/>
    <property type="molecule type" value="Genomic_DNA"/>
</dbReference>
<organism evidence="8 9">
    <name type="scientific">Coleophoma crateriformis</name>
    <dbReference type="NCBI Taxonomy" id="565419"/>
    <lineage>
        <taxon>Eukaryota</taxon>
        <taxon>Fungi</taxon>
        <taxon>Dikarya</taxon>
        <taxon>Ascomycota</taxon>
        <taxon>Pezizomycotina</taxon>
        <taxon>Leotiomycetes</taxon>
        <taxon>Helotiales</taxon>
        <taxon>Dermateaceae</taxon>
        <taxon>Coleophoma</taxon>
    </lineage>
</organism>
<feature type="region of interest" description="Disordered" evidence="6">
    <location>
        <begin position="1"/>
        <end position="47"/>
    </location>
</feature>
<keyword evidence="3" id="KW-0256">Endoplasmic reticulum</keyword>
<dbReference type="OrthoDB" id="19981at2759"/>
<sequence>MTTSMVEALEKLQSLEHPHVADTEAKSEDSTCAEEQLSPDDAAPTREQRHAIENTIQSEHDNLDELMGNPEVGKPISHGQILEISRNLKLQGVTLFSLDVLLRGSKVYIAPPKPKAEPTPEYKALMARLRREEEIREYERMINPPPPMETFNQRFPTSSAAYAFSSNHETKEDTEDDLTYADVDRQITLILNVLVSIVACAGGIWVIARWWSTPARLAVSMLGSLLVGVAEVVVYMGYIRRIGDAKGKAKKLNEVKEVINTWVVGAGEEFEDADSQNPTVLIESKPEGKENTARQRKKDTS</sequence>
<evidence type="ECO:0000256" key="6">
    <source>
        <dbReference type="SAM" id="MobiDB-lite"/>
    </source>
</evidence>
<evidence type="ECO:0000256" key="7">
    <source>
        <dbReference type="SAM" id="Phobius"/>
    </source>
</evidence>
<accession>A0A3D8RI35</accession>
<dbReference type="GO" id="GO:0005789">
    <property type="term" value="C:endoplasmic reticulum membrane"/>
    <property type="evidence" value="ECO:0007669"/>
    <property type="project" value="UniProtKB-SubCell"/>
</dbReference>
<name>A0A3D8RI35_9HELO</name>
<evidence type="ECO:0000313" key="8">
    <source>
        <dbReference type="EMBL" id="RDW73703.1"/>
    </source>
</evidence>
<evidence type="ECO:0000256" key="5">
    <source>
        <dbReference type="ARBA" id="ARBA00023136"/>
    </source>
</evidence>
<proteinExistence type="predicted"/>
<dbReference type="InterPro" id="IPR021013">
    <property type="entry name" value="ATPase_Vma12"/>
</dbReference>
<gene>
    <name evidence="8" type="ORF">BP5796_07145</name>
</gene>
<evidence type="ECO:0000256" key="3">
    <source>
        <dbReference type="ARBA" id="ARBA00022824"/>
    </source>
</evidence>
<dbReference type="PANTHER" id="PTHR31394:SF1">
    <property type="entry name" value="TRANSMEMBRANE PROTEIN 199"/>
    <property type="match status" value="1"/>
</dbReference>
<keyword evidence="5 7" id="KW-0472">Membrane</keyword>
<evidence type="ECO:0000313" key="9">
    <source>
        <dbReference type="Proteomes" id="UP000256328"/>
    </source>
</evidence>
<feature type="transmembrane region" description="Helical" evidence="7">
    <location>
        <begin position="189"/>
        <end position="211"/>
    </location>
</feature>
<dbReference type="AlphaFoldDB" id="A0A3D8RI35"/>
<dbReference type="Proteomes" id="UP000256328">
    <property type="component" value="Unassembled WGS sequence"/>
</dbReference>
<reference evidence="8 9" key="1">
    <citation type="journal article" date="2018" name="IMA Fungus">
        <title>IMA Genome-F 9: Draft genome sequence of Annulohypoxylon stygium, Aspergillus mulundensis, Berkeleyomyces basicola (syn. Thielaviopsis basicola), Ceratocystis smalleyi, two Cercospora beticola strains, Coleophoma cylindrospora, Fusarium fracticaudum, Phialophora cf. hyalina, and Morchella septimelata.</title>
        <authorList>
            <person name="Wingfield B.D."/>
            <person name="Bills G.F."/>
            <person name="Dong Y."/>
            <person name="Huang W."/>
            <person name="Nel W.J."/>
            <person name="Swalarsk-Parry B.S."/>
            <person name="Vaghefi N."/>
            <person name="Wilken P.M."/>
            <person name="An Z."/>
            <person name="de Beer Z.W."/>
            <person name="De Vos L."/>
            <person name="Chen L."/>
            <person name="Duong T.A."/>
            <person name="Gao Y."/>
            <person name="Hammerbacher A."/>
            <person name="Kikkert J.R."/>
            <person name="Li Y."/>
            <person name="Li H."/>
            <person name="Li K."/>
            <person name="Li Q."/>
            <person name="Liu X."/>
            <person name="Ma X."/>
            <person name="Naidoo K."/>
            <person name="Pethybridge S.J."/>
            <person name="Sun J."/>
            <person name="Steenkamp E.T."/>
            <person name="van der Nest M.A."/>
            <person name="van Wyk S."/>
            <person name="Wingfield M.J."/>
            <person name="Xiong C."/>
            <person name="Yue Q."/>
            <person name="Zhang X."/>
        </authorList>
    </citation>
    <scope>NUCLEOTIDE SEQUENCE [LARGE SCALE GENOMIC DNA]</scope>
    <source>
        <strain evidence="8 9">BP5796</strain>
    </source>
</reference>